<keyword evidence="1" id="KW-0812">Transmembrane</keyword>
<dbReference type="SUPFAM" id="SSF53448">
    <property type="entry name" value="Nucleotide-diphospho-sugar transferases"/>
    <property type="match status" value="1"/>
</dbReference>
<dbReference type="InterPro" id="IPR001173">
    <property type="entry name" value="Glyco_trans_2-like"/>
</dbReference>
<dbReference type="InterPro" id="IPR058718">
    <property type="entry name" value="Agl6_TM_C"/>
</dbReference>
<keyword evidence="1" id="KW-0472">Membrane</keyword>
<dbReference type="RefSeq" id="WP_280941594.1">
    <property type="nucleotide sequence ID" value="NZ_JARYGX010000010.1"/>
</dbReference>
<dbReference type="Gene3D" id="3.90.550.10">
    <property type="entry name" value="Spore Coat Polysaccharide Biosynthesis Protein SpsA, Chain A"/>
    <property type="match status" value="1"/>
</dbReference>
<keyword evidence="5" id="KW-1185">Reference proteome</keyword>
<dbReference type="InterPro" id="IPR029044">
    <property type="entry name" value="Nucleotide-diphossugar_trans"/>
</dbReference>
<feature type="transmembrane region" description="Helical" evidence="1">
    <location>
        <begin position="262"/>
        <end position="284"/>
    </location>
</feature>
<evidence type="ECO:0000256" key="1">
    <source>
        <dbReference type="SAM" id="Phobius"/>
    </source>
</evidence>
<accession>A0ABT6MP56</accession>
<evidence type="ECO:0000313" key="4">
    <source>
        <dbReference type="EMBL" id="MDH7452392.1"/>
    </source>
</evidence>
<feature type="transmembrane region" description="Helical" evidence="1">
    <location>
        <begin position="305"/>
        <end position="326"/>
    </location>
</feature>
<evidence type="ECO:0000259" key="3">
    <source>
        <dbReference type="Pfam" id="PF26629"/>
    </source>
</evidence>
<dbReference type="Proteomes" id="UP001160550">
    <property type="component" value="Unassembled WGS sequence"/>
</dbReference>
<reference evidence="4" key="1">
    <citation type="journal article" date="2007" name="Int. J. Syst. Evol. Microbiol.">
        <title>Luteimonas composti sp. nov., a moderately thermophilic bacterium isolated from food waste.</title>
        <authorList>
            <person name="Young C.C."/>
            <person name="Kampfer P."/>
            <person name="Chen W.M."/>
            <person name="Yen W.S."/>
            <person name="Arun A.B."/>
            <person name="Lai W.A."/>
            <person name="Shen F.T."/>
            <person name="Rekha P.D."/>
            <person name="Lin K.Y."/>
            <person name="Chou J.H."/>
        </authorList>
    </citation>
    <scope>NUCLEOTIDE SEQUENCE</scope>
    <source>
        <strain evidence="4">CC-YY355</strain>
    </source>
</reference>
<dbReference type="PANTHER" id="PTHR48090">
    <property type="entry name" value="UNDECAPRENYL-PHOSPHATE 4-DEOXY-4-FORMAMIDO-L-ARABINOSE TRANSFERASE-RELATED"/>
    <property type="match status" value="1"/>
</dbReference>
<proteinExistence type="predicted"/>
<feature type="domain" description="Glycosyltransferase 2-like" evidence="2">
    <location>
        <begin position="4"/>
        <end position="165"/>
    </location>
</feature>
<name>A0ABT6MP56_9GAMM</name>
<reference evidence="4" key="2">
    <citation type="submission" date="2023-04" db="EMBL/GenBank/DDBJ databases">
        <authorList>
            <person name="Sun J.-Q."/>
        </authorList>
    </citation>
    <scope>NUCLEOTIDE SEQUENCE</scope>
    <source>
        <strain evidence="4">CC-YY355</strain>
    </source>
</reference>
<gene>
    <name evidence="4" type="ORF">QF205_04735</name>
</gene>
<feature type="domain" description="Low-salt glycan biosynthesis hexosyltransferase Agl6 C-terminal transmembrane region" evidence="3">
    <location>
        <begin position="279"/>
        <end position="370"/>
    </location>
</feature>
<dbReference type="EMBL" id="JARYGX010000010">
    <property type="protein sequence ID" value="MDH7452392.1"/>
    <property type="molecule type" value="Genomic_DNA"/>
</dbReference>
<feature type="transmembrane region" description="Helical" evidence="1">
    <location>
        <begin position="228"/>
        <end position="250"/>
    </location>
</feature>
<dbReference type="Pfam" id="PF26629">
    <property type="entry name" value="GT2_TM_C"/>
    <property type="match status" value="1"/>
</dbReference>
<comment type="caution">
    <text evidence="4">The sequence shown here is derived from an EMBL/GenBank/DDBJ whole genome shotgun (WGS) entry which is preliminary data.</text>
</comment>
<dbReference type="InterPro" id="IPR050256">
    <property type="entry name" value="Glycosyltransferase_2"/>
</dbReference>
<evidence type="ECO:0000259" key="2">
    <source>
        <dbReference type="Pfam" id="PF00535"/>
    </source>
</evidence>
<feature type="transmembrane region" description="Helical" evidence="1">
    <location>
        <begin position="346"/>
        <end position="367"/>
    </location>
</feature>
<organism evidence="4 5">
    <name type="scientific">Luteimonas composti</name>
    <dbReference type="NCBI Taxonomy" id="398257"/>
    <lineage>
        <taxon>Bacteria</taxon>
        <taxon>Pseudomonadati</taxon>
        <taxon>Pseudomonadota</taxon>
        <taxon>Gammaproteobacteria</taxon>
        <taxon>Lysobacterales</taxon>
        <taxon>Lysobacteraceae</taxon>
        <taxon>Luteimonas</taxon>
    </lineage>
</organism>
<dbReference type="CDD" id="cd04179">
    <property type="entry name" value="DPM_DPG-synthase_like"/>
    <property type="match status" value="1"/>
</dbReference>
<evidence type="ECO:0000313" key="5">
    <source>
        <dbReference type="Proteomes" id="UP001160550"/>
    </source>
</evidence>
<dbReference type="Pfam" id="PF00535">
    <property type="entry name" value="Glycos_transf_2"/>
    <property type="match status" value="1"/>
</dbReference>
<dbReference type="PANTHER" id="PTHR48090:SF7">
    <property type="entry name" value="RFBJ PROTEIN"/>
    <property type="match status" value="1"/>
</dbReference>
<sequence length="388" mass="41994">MELTVLMPCLNEAETLATCIVKAQRFLQAAGIDGEIVIADNGSTDGSREIAAAAGARVVDVTERGYGAALAGGIDAANGRFVIMGDADDSYDFSALAGILQSLRAGNELVMGNRFRGGIGAGAMPFLHRYLGNPVLSCLGRLFYRVPIGDFHCGLRGFSREAIRSLQLSSPGMEFASEMVVKSGLHGLRIDEVPVTLSRDGRSRPPHLRTWRDGWRHLKFLLLHSPRWLFLLPGLMLLLAGAGAMSAIAFRWVELDIHTMAYAGAAITLGVQMLLLAAFTRLMGALRGWLPASERKQRWASRLRIEPCLIVAGTLFLTGLAMSLHALELWAAVDYGELDPRVTMRWVVPSVTILAVAGEILLAGFFFEALRIPARQAPPLLRGASSDD</sequence>
<keyword evidence="1" id="KW-1133">Transmembrane helix</keyword>
<protein>
    <submittedName>
        <fullName evidence="4">Glycosyltransferase family 2 protein</fullName>
    </submittedName>
</protein>